<dbReference type="SUPFAM" id="SSF50104">
    <property type="entry name" value="Translation proteins SH3-like domain"/>
    <property type="match status" value="1"/>
</dbReference>
<dbReference type="InterPro" id="IPR047050">
    <property type="entry name" value="NGN"/>
</dbReference>
<comment type="caution">
    <text evidence="11">The sequence shown here is derived from an EMBL/GenBank/DDBJ whole genome shotgun (WGS) entry which is preliminary data.</text>
</comment>
<evidence type="ECO:0000256" key="4">
    <source>
        <dbReference type="ARBA" id="ARBA00023163"/>
    </source>
</evidence>
<keyword evidence="3 5" id="KW-0805">Transcription regulation</keyword>
<dbReference type="Pfam" id="PF00467">
    <property type="entry name" value="KOW"/>
    <property type="match status" value="1"/>
</dbReference>
<comment type="function">
    <text evidence="5 7">Participates in transcription elongation, termination and antitermination.</text>
</comment>
<keyword evidence="4 5" id="KW-0804">Transcription</keyword>
<name>A0A952AJD5_9BACT</name>
<dbReference type="PRINTS" id="PR00338">
    <property type="entry name" value="NUSGTNSCPFCT"/>
</dbReference>
<dbReference type="AlphaFoldDB" id="A0A952AJD5"/>
<dbReference type="SMART" id="SM00739">
    <property type="entry name" value="KOW"/>
    <property type="match status" value="1"/>
</dbReference>
<dbReference type="InterPro" id="IPR001062">
    <property type="entry name" value="Transcrpt_antiterm_NusG"/>
</dbReference>
<evidence type="ECO:0000256" key="7">
    <source>
        <dbReference type="RuleBase" id="RU000538"/>
    </source>
</evidence>
<dbReference type="EMBL" id="JACFOF010000001">
    <property type="protein sequence ID" value="MBW7953270.1"/>
    <property type="molecule type" value="Genomic_DNA"/>
</dbReference>
<keyword evidence="1 5" id="KW-0806">Transcription termination</keyword>
<dbReference type="PANTHER" id="PTHR30265:SF2">
    <property type="entry name" value="TRANSCRIPTION TERMINATION_ANTITERMINATION PROTEIN NUSG"/>
    <property type="match status" value="1"/>
</dbReference>
<accession>A0A952AJD5</accession>
<dbReference type="NCBIfam" id="TIGR00922">
    <property type="entry name" value="nusG"/>
    <property type="match status" value="1"/>
</dbReference>
<evidence type="ECO:0000256" key="5">
    <source>
        <dbReference type="HAMAP-Rule" id="MF_00948"/>
    </source>
</evidence>
<dbReference type="InterPro" id="IPR036735">
    <property type="entry name" value="NGN_dom_sf"/>
</dbReference>
<dbReference type="CDD" id="cd09891">
    <property type="entry name" value="NGN_Bact_1"/>
    <property type="match status" value="1"/>
</dbReference>
<evidence type="ECO:0000259" key="9">
    <source>
        <dbReference type="SMART" id="SM00738"/>
    </source>
</evidence>
<dbReference type="GO" id="GO:0032784">
    <property type="term" value="P:regulation of DNA-templated transcription elongation"/>
    <property type="evidence" value="ECO:0007669"/>
    <property type="project" value="InterPro"/>
</dbReference>
<dbReference type="InterPro" id="IPR043425">
    <property type="entry name" value="NusG-like"/>
</dbReference>
<evidence type="ECO:0000313" key="11">
    <source>
        <dbReference type="EMBL" id="MBW7953270.1"/>
    </source>
</evidence>
<feature type="domain" description="NusG-like N-terminal" evidence="9">
    <location>
        <begin position="28"/>
        <end position="136"/>
    </location>
</feature>
<dbReference type="Gene3D" id="2.30.30.30">
    <property type="match status" value="1"/>
</dbReference>
<evidence type="ECO:0000256" key="1">
    <source>
        <dbReference type="ARBA" id="ARBA00022472"/>
    </source>
</evidence>
<evidence type="ECO:0000256" key="2">
    <source>
        <dbReference type="ARBA" id="ARBA00022814"/>
    </source>
</evidence>
<gene>
    <name evidence="5 11" type="primary">nusG</name>
    <name evidence="11" type="ORF">H3C67_00595</name>
</gene>
<reference evidence="11" key="1">
    <citation type="journal article" date="2022" name="ISME J.">
        <title>A general approach to explore prokaryotic protein glycosylation reveals the unique surface layer modulation of an anammox bacterium.</title>
        <authorList>
            <person name="Pabst M."/>
            <person name="Grouzdev D.S."/>
            <person name="Lawson C.E."/>
            <person name="Kleikamp H.B.C."/>
            <person name="de Ram C."/>
            <person name="Louwen R."/>
            <person name="Lin Y.M."/>
            <person name="Lucker S."/>
            <person name="van Loosdrecht M.C.M."/>
            <person name="Laureni M."/>
        </authorList>
    </citation>
    <scope>NUCLEOTIDE SEQUENCE</scope>
    <source>
        <strain evidence="11">BROCD043</strain>
    </source>
</reference>
<comment type="similarity">
    <text evidence="5 7">Belongs to the NusG family.</text>
</comment>
<organism evidence="11 12">
    <name type="scientific">Candidatus Dojkabacteria bacterium</name>
    <dbReference type="NCBI Taxonomy" id="2099670"/>
    <lineage>
        <taxon>Bacteria</taxon>
        <taxon>Candidatus Dojkabacteria</taxon>
    </lineage>
</organism>
<dbReference type="Gene3D" id="3.30.70.940">
    <property type="entry name" value="NusG, N-terminal domain"/>
    <property type="match status" value="1"/>
</dbReference>
<dbReference type="HAMAP" id="MF_00948">
    <property type="entry name" value="NusG"/>
    <property type="match status" value="1"/>
</dbReference>
<dbReference type="InterPro" id="IPR015869">
    <property type="entry name" value="Transcrpt_antiterm_NusG_bac_CS"/>
</dbReference>
<evidence type="ECO:0000256" key="3">
    <source>
        <dbReference type="ARBA" id="ARBA00023015"/>
    </source>
</evidence>
<dbReference type="InterPro" id="IPR006645">
    <property type="entry name" value="NGN-like_dom"/>
</dbReference>
<evidence type="ECO:0000256" key="8">
    <source>
        <dbReference type="SAM" id="MobiDB-lite"/>
    </source>
</evidence>
<dbReference type="Proteomes" id="UP000781173">
    <property type="component" value="Unassembled WGS sequence"/>
</dbReference>
<feature type="region of interest" description="Disordered" evidence="8">
    <location>
        <begin position="1"/>
        <end position="21"/>
    </location>
</feature>
<dbReference type="GO" id="GO:0005829">
    <property type="term" value="C:cytosol"/>
    <property type="evidence" value="ECO:0007669"/>
    <property type="project" value="TreeGrafter"/>
</dbReference>
<dbReference type="InterPro" id="IPR005824">
    <property type="entry name" value="KOW"/>
</dbReference>
<protein>
    <recommendedName>
        <fullName evidence="5 6">Transcription termination/antitermination protein NusG</fullName>
    </recommendedName>
</protein>
<evidence type="ECO:0000313" key="12">
    <source>
        <dbReference type="Proteomes" id="UP000781173"/>
    </source>
</evidence>
<dbReference type="Pfam" id="PF02357">
    <property type="entry name" value="NusG"/>
    <property type="match status" value="1"/>
</dbReference>
<dbReference type="PROSITE" id="PS01014">
    <property type="entry name" value="NUSG"/>
    <property type="match status" value="1"/>
</dbReference>
<sequence length="200" mass="22553">MATAKKEKQTVKEKQSVKEEPVKVVNDSHKWYVINSYAGHEKKVSNQIMQRVKANNLEDQISEVVVPTQEKIEVREGKKRTVQEKFLPGYVLVKMEMNENTWQVIRNTEGVTGFVGTGKKPTPLNPEEAKRILAYMDVEQPAFQTSFAVGDAVKVVDGPFTDFVGSISEINTDKGQVKVLLSVFGRETPVILDFLQITRL</sequence>
<dbReference type="FunFam" id="3.30.70.940:FF:000002">
    <property type="entry name" value="Transcription termination/antitermination protein NusG"/>
    <property type="match status" value="1"/>
</dbReference>
<dbReference type="GO" id="GO:0006354">
    <property type="term" value="P:DNA-templated transcription elongation"/>
    <property type="evidence" value="ECO:0007669"/>
    <property type="project" value="UniProtKB-UniRule"/>
</dbReference>
<dbReference type="GO" id="GO:0031564">
    <property type="term" value="P:transcription antitermination"/>
    <property type="evidence" value="ECO:0007669"/>
    <property type="project" value="UniProtKB-UniRule"/>
</dbReference>
<keyword evidence="2 5" id="KW-0889">Transcription antitermination</keyword>
<evidence type="ECO:0000256" key="6">
    <source>
        <dbReference type="NCBIfam" id="TIGR00922"/>
    </source>
</evidence>
<dbReference type="GO" id="GO:0006353">
    <property type="term" value="P:DNA-templated transcription termination"/>
    <property type="evidence" value="ECO:0007669"/>
    <property type="project" value="UniProtKB-UniRule"/>
</dbReference>
<dbReference type="SMART" id="SM00738">
    <property type="entry name" value="NGN"/>
    <property type="match status" value="1"/>
</dbReference>
<feature type="domain" description="KOW" evidence="10">
    <location>
        <begin position="146"/>
        <end position="173"/>
    </location>
</feature>
<dbReference type="InterPro" id="IPR008991">
    <property type="entry name" value="Translation_prot_SH3-like_sf"/>
</dbReference>
<dbReference type="SUPFAM" id="SSF82679">
    <property type="entry name" value="N-utilization substance G protein NusG, N-terminal domain"/>
    <property type="match status" value="1"/>
</dbReference>
<dbReference type="PANTHER" id="PTHR30265">
    <property type="entry name" value="RHO-INTERACTING TRANSCRIPTION TERMINATION FACTOR NUSG"/>
    <property type="match status" value="1"/>
</dbReference>
<dbReference type="CDD" id="cd06091">
    <property type="entry name" value="KOW_NusG"/>
    <property type="match status" value="1"/>
</dbReference>
<dbReference type="InterPro" id="IPR014722">
    <property type="entry name" value="Rib_uL2_dom2"/>
</dbReference>
<evidence type="ECO:0000259" key="10">
    <source>
        <dbReference type="SMART" id="SM00739"/>
    </source>
</evidence>
<proteinExistence type="inferred from homology"/>
<dbReference type="FunFam" id="2.30.30.30:FF:000002">
    <property type="entry name" value="Transcription termination/antitermination factor NusG"/>
    <property type="match status" value="1"/>
</dbReference>